<organism evidence="2 3">
    <name type="scientific">Flavobacterium commune</name>
    <dbReference type="NCBI Taxonomy" id="1306519"/>
    <lineage>
        <taxon>Bacteria</taxon>
        <taxon>Pseudomonadati</taxon>
        <taxon>Bacteroidota</taxon>
        <taxon>Flavobacteriia</taxon>
        <taxon>Flavobacteriales</taxon>
        <taxon>Flavobacteriaceae</taxon>
        <taxon>Flavobacterium</taxon>
    </lineage>
</organism>
<sequence>MIPQIMIKQHPAQMYLATARKQRQTKGYNCWSTLSIENYQEKTKDLGSLFLFNYQILAPHQKSTMLAQADCLYYILPLYGGIEYQNKLIATEKIEQIVSNKETSFEVSNPFDENMSFLQIGFKTNEPSLENKSLEFDFKEKNKLISLFKNNTANAFIAQFDGRKEVHYQLQNKENGIFVYIINGAFEFENRLLESGDALSLKETEDLEWESLSENAMLLLIEIPLA</sequence>
<dbReference type="Proteomes" id="UP000178198">
    <property type="component" value="Chromosome"/>
</dbReference>
<dbReference type="Pfam" id="PF17954">
    <property type="entry name" value="Pirin_C_2"/>
    <property type="match status" value="1"/>
</dbReference>
<dbReference type="Gene3D" id="2.60.120.10">
    <property type="entry name" value="Jelly Rolls"/>
    <property type="match status" value="1"/>
</dbReference>
<name>A0A1D9P9G9_9FLAO</name>
<accession>A0A1D9P9G9</accession>
<gene>
    <name evidence="2" type="ORF">BIW12_06925</name>
</gene>
<protein>
    <recommendedName>
        <fullName evidence="1">Quercetin 2,3-dioxygenase C-terminal cupin domain-containing protein</fullName>
    </recommendedName>
</protein>
<keyword evidence="3" id="KW-1185">Reference proteome</keyword>
<dbReference type="STRING" id="1306519.BIW12_06925"/>
<dbReference type="AlphaFoldDB" id="A0A1D9P9G9"/>
<reference evidence="2 3" key="1">
    <citation type="submission" date="2016-10" db="EMBL/GenBank/DDBJ databases">
        <title>Complete Genome Sequence of Flavobacterium sp. PK15.</title>
        <authorList>
            <person name="Ekwe A."/>
            <person name="Kim S.B."/>
        </authorList>
    </citation>
    <scope>NUCLEOTIDE SEQUENCE [LARGE SCALE GENOMIC DNA]</scope>
    <source>
        <strain evidence="2 3">PK15</strain>
    </source>
</reference>
<dbReference type="InterPro" id="IPR041602">
    <property type="entry name" value="Quercetinase_C"/>
</dbReference>
<evidence type="ECO:0000259" key="1">
    <source>
        <dbReference type="Pfam" id="PF17954"/>
    </source>
</evidence>
<dbReference type="EMBL" id="CP017774">
    <property type="protein sequence ID" value="AOZ99197.1"/>
    <property type="molecule type" value="Genomic_DNA"/>
</dbReference>
<evidence type="ECO:0000313" key="2">
    <source>
        <dbReference type="EMBL" id="AOZ99197.1"/>
    </source>
</evidence>
<dbReference type="KEGG" id="fcm:BIW12_06925"/>
<evidence type="ECO:0000313" key="3">
    <source>
        <dbReference type="Proteomes" id="UP000178198"/>
    </source>
</evidence>
<proteinExistence type="predicted"/>
<feature type="domain" description="Quercetin 2,3-dioxygenase C-terminal cupin" evidence="1">
    <location>
        <begin position="150"/>
        <end position="222"/>
    </location>
</feature>
<dbReference type="InterPro" id="IPR014710">
    <property type="entry name" value="RmlC-like_jellyroll"/>
</dbReference>